<feature type="domain" description="Methyltransferase type 11" evidence="1">
    <location>
        <begin position="39"/>
        <end position="131"/>
    </location>
</feature>
<dbReference type="CDD" id="cd02440">
    <property type="entry name" value="AdoMet_MTases"/>
    <property type="match status" value="1"/>
</dbReference>
<protein>
    <submittedName>
        <fullName evidence="2">Class I SAM-dependent methyltransferase</fullName>
    </submittedName>
</protein>
<dbReference type="GO" id="GO:0008757">
    <property type="term" value="F:S-adenosylmethionine-dependent methyltransferase activity"/>
    <property type="evidence" value="ECO:0007669"/>
    <property type="project" value="InterPro"/>
</dbReference>
<sequence length="257" mass="29963">MAFSTTEITSNSIVSDNPVHQRLFFAYEQAARMISGDLLEIGCGVGRGLDVLADNCRQYTGIDKNEELLNNLRKVYPRLHFIGQNIPPLTGIADNSFDFVVTFQVIEHIENDDLFIKEIYRVLKPGGKLILTTPNIKLSLTRNPWHIREYTALGLQKLIHTYFTKLNRQGVHGNKKVMAYYEKNRKSVEKITRFDIFNLQYKLPRTWLQVPYDILNRMNRKSLMDKNDQLVNDINFDDYFLSPDVENCLDFFYIAQK</sequence>
<dbReference type="InterPro" id="IPR050508">
    <property type="entry name" value="Methyltransf_Superfamily"/>
</dbReference>
<dbReference type="GO" id="GO:0032259">
    <property type="term" value="P:methylation"/>
    <property type="evidence" value="ECO:0007669"/>
    <property type="project" value="UniProtKB-KW"/>
</dbReference>
<dbReference type="PANTHER" id="PTHR42912">
    <property type="entry name" value="METHYLTRANSFERASE"/>
    <property type="match status" value="1"/>
</dbReference>
<dbReference type="InterPro" id="IPR029063">
    <property type="entry name" value="SAM-dependent_MTases_sf"/>
</dbReference>
<dbReference type="Gene3D" id="3.40.50.150">
    <property type="entry name" value="Vaccinia Virus protein VP39"/>
    <property type="match status" value="1"/>
</dbReference>
<organism evidence="2 3">
    <name type="scientific">Rhodocytophaga rosea</name>
    <dbReference type="NCBI Taxonomy" id="2704465"/>
    <lineage>
        <taxon>Bacteria</taxon>
        <taxon>Pseudomonadati</taxon>
        <taxon>Bacteroidota</taxon>
        <taxon>Cytophagia</taxon>
        <taxon>Cytophagales</taxon>
        <taxon>Rhodocytophagaceae</taxon>
        <taxon>Rhodocytophaga</taxon>
    </lineage>
</organism>
<dbReference type="RefSeq" id="WP_162443968.1">
    <property type="nucleotide sequence ID" value="NZ_CP048222.1"/>
</dbReference>
<dbReference type="Pfam" id="PF08241">
    <property type="entry name" value="Methyltransf_11"/>
    <property type="match status" value="1"/>
</dbReference>
<keyword evidence="3" id="KW-1185">Reference proteome</keyword>
<evidence type="ECO:0000313" key="3">
    <source>
        <dbReference type="Proteomes" id="UP000480178"/>
    </source>
</evidence>
<dbReference type="EMBL" id="CP048222">
    <property type="protein sequence ID" value="QHT67947.1"/>
    <property type="molecule type" value="Genomic_DNA"/>
</dbReference>
<accession>A0A6C0GJ43</accession>
<evidence type="ECO:0000259" key="1">
    <source>
        <dbReference type="Pfam" id="PF08241"/>
    </source>
</evidence>
<dbReference type="SUPFAM" id="SSF53335">
    <property type="entry name" value="S-adenosyl-L-methionine-dependent methyltransferases"/>
    <property type="match status" value="1"/>
</dbReference>
<reference evidence="2 3" key="1">
    <citation type="submission" date="2020-01" db="EMBL/GenBank/DDBJ databases">
        <authorList>
            <person name="Kim M.K."/>
        </authorList>
    </citation>
    <scope>NUCLEOTIDE SEQUENCE [LARGE SCALE GENOMIC DNA]</scope>
    <source>
        <strain evidence="2 3">172606-1</strain>
    </source>
</reference>
<keyword evidence="2" id="KW-0808">Transferase</keyword>
<dbReference type="Proteomes" id="UP000480178">
    <property type="component" value="Chromosome"/>
</dbReference>
<evidence type="ECO:0000313" key="2">
    <source>
        <dbReference type="EMBL" id="QHT67947.1"/>
    </source>
</evidence>
<dbReference type="KEGG" id="rhoz:GXP67_15520"/>
<dbReference type="AlphaFoldDB" id="A0A6C0GJ43"/>
<keyword evidence="2" id="KW-0489">Methyltransferase</keyword>
<gene>
    <name evidence="2" type="ORF">GXP67_15520</name>
</gene>
<proteinExistence type="predicted"/>
<dbReference type="InterPro" id="IPR013216">
    <property type="entry name" value="Methyltransf_11"/>
</dbReference>
<name>A0A6C0GJ43_9BACT</name>